<name>A0A3N4LBV7_9PEZI</name>
<feature type="domain" description="C2H2-type" evidence="3">
    <location>
        <begin position="80"/>
        <end position="98"/>
    </location>
</feature>
<dbReference type="AlphaFoldDB" id="A0A3N4LBV7"/>
<reference evidence="4 5" key="1">
    <citation type="journal article" date="2018" name="Nat. Ecol. Evol.">
        <title>Pezizomycetes genomes reveal the molecular basis of ectomycorrhizal truffle lifestyle.</title>
        <authorList>
            <person name="Murat C."/>
            <person name="Payen T."/>
            <person name="Noel B."/>
            <person name="Kuo A."/>
            <person name="Morin E."/>
            <person name="Chen J."/>
            <person name="Kohler A."/>
            <person name="Krizsan K."/>
            <person name="Balestrini R."/>
            <person name="Da Silva C."/>
            <person name="Montanini B."/>
            <person name="Hainaut M."/>
            <person name="Levati E."/>
            <person name="Barry K.W."/>
            <person name="Belfiori B."/>
            <person name="Cichocki N."/>
            <person name="Clum A."/>
            <person name="Dockter R.B."/>
            <person name="Fauchery L."/>
            <person name="Guy J."/>
            <person name="Iotti M."/>
            <person name="Le Tacon F."/>
            <person name="Lindquist E.A."/>
            <person name="Lipzen A."/>
            <person name="Malagnac F."/>
            <person name="Mello A."/>
            <person name="Molinier V."/>
            <person name="Miyauchi S."/>
            <person name="Poulain J."/>
            <person name="Riccioni C."/>
            <person name="Rubini A."/>
            <person name="Sitrit Y."/>
            <person name="Splivallo R."/>
            <person name="Traeger S."/>
            <person name="Wang M."/>
            <person name="Zifcakova L."/>
            <person name="Wipf D."/>
            <person name="Zambonelli A."/>
            <person name="Paolocci F."/>
            <person name="Nowrousian M."/>
            <person name="Ottonello S."/>
            <person name="Baldrian P."/>
            <person name="Spatafora J.W."/>
            <person name="Henrissat B."/>
            <person name="Nagy L.G."/>
            <person name="Aury J.M."/>
            <person name="Wincker P."/>
            <person name="Grigoriev I.V."/>
            <person name="Bonfante P."/>
            <person name="Martin F.M."/>
        </authorList>
    </citation>
    <scope>NUCLEOTIDE SEQUENCE [LARGE SCALE GENOMIC DNA]</scope>
    <source>
        <strain evidence="4 5">ATCC MYA-4762</strain>
    </source>
</reference>
<keyword evidence="1" id="KW-0863">Zinc-finger</keyword>
<dbReference type="InterPro" id="IPR013087">
    <property type="entry name" value="Znf_C2H2_type"/>
</dbReference>
<evidence type="ECO:0000259" key="3">
    <source>
        <dbReference type="PROSITE" id="PS50157"/>
    </source>
</evidence>
<accession>A0A3N4LBV7</accession>
<proteinExistence type="predicted"/>
<sequence>MDFECSQNGVEGLPRGDSMSPRNAMDGIMTGRKRAVPERQKERQRYLCALLGESCPFLPKSRFETCAKVKEDSLRHMNAYQCKNCGKRFGKKHGLDRHTAKERKRPCKAGKFTEVSPELEALFQQLINANDSRYIWSGRGKICL</sequence>
<dbReference type="GO" id="GO:0008270">
    <property type="term" value="F:zinc ion binding"/>
    <property type="evidence" value="ECO:0007669"/>
    <property type="project" value="UniProtKB-KW"/>
</dbReference>
<gene>
    <name evidence="4" type="ORF">L211DRAFT_525267</name>
</gene>
<evidence type="ECO:0000256" key="1">
    <source>
        <dbReference type="PROSITE-ProRule" id="PRU00042"/>
    </source>
</evidence>
<dbReference type="OrthoDB" id="5384929at2759"/>
<dbReference type="InParanoid" id="A0A3N4LBV7"/>
<keyword evidence="1" id="KW-0862">Zinc</keyword>
<protein>
    <recommendedName>
        <fullName evidence="3">C2H2-type domain-containing protein</fullName>
    </recommendedName>
</protein>
<evidence type="ECO:0000313" key="5">
    <source>
        <dbReference type="Proteomes" id="UP000267821"/>
    </source>
</evidence>
<evidence type="ECO:0000256" key="2">
    <source>
        <dbReference type="SAM" id="MobiDB-lite"/>
    </source>
</evidence>
<dbReference type="PROSITE" id="PS50157">
    <property type="entry name" value="ZINC_FINGER_C2H2_2"/>
    <property type="match status" value="1"/>
</dbReference>
<evidence type="ECO:0000313" key="4">
    <source>
        <dbReference type="EMBL" id="RPB20367.1"/>
    </source>
</evidence>
<dbReference type="Proteomes" id="UP000267821">
    <property type="component" value="Unassembled WGS sequence"/>
</dbReference>
<keyword evidence="5" id="KW-1185">Reference proteome</keyword>
<organism evidence="4 5">
    <name type="scientific">Terfezia boudieri ATCC MYA-4762</name>
    <dbReference type="NCBI Taxonomy" id="1051890"/>
    <lineage>
        <taxon>Eukaryota</taxon>
        <taxon>Fungi</taxon>
        <taxon>Dikarya</taxon>
        <taxon>Ascomycota</taxon>
        <taxon>Pezizomycotina</taxon>
        <taxon>Pezizomycetes</taxon>
        <taxon>Pezizales</taxon>
        <taxon>Pezizaceae</taxon>
        <taxon>Terfezia</taxon>
    </lineage>
</organism>
<keyword evidence="1" id="KW-0479">Metal-binding</keyword>
<dbReference type="EMBL" id="ML121573">
    <property type="protein sequence ID" value="RPB20367.1"/>
    <property type="molecule type" value="Genomic_DNA"/>
</dbReference>
<feature type="region of interest" description="Disordered" evidence="2">
    <location>
        <begin position="1"/>
        <end position="38"/>
    </location>
</feature>